<keyword evidence="3" id="KW-1185">Reference proteome</keyword>
<dbReference type="RefSeq" id="WP_340336167.1">
    <property type="nucleotide sequence ID" value="NZ_JBBKZS010000006.1"/>
</dbReference>
<feature type="compositionally biased region" description="Basic and acidic residues" evidence="1">
    <location>
        <begin position="157"/>
        <end position="170"/>
    </location>
</feature>
<evidence type="ECO:0000256" key="1">
    <source>
        <dbReference type="SAM" id="MobiDB-lite"/>
    </source>
</evidence>
<evidence type="ECO:0000313" key="3">
    <source>
        <dbReference type="Proteomes" id="UP001367030"/>
    </source>
</evidence>
<dbReference type="Proteomes" id="UP001367030">
    <property type="component" value="Unassembled WGS sequence"/>
</dbReference>
<organism evidence="2 3">
    <name type="scientific">Variovorax robiniae</name>
    <dbReference type="NCBI Taxonomy" id="1836199"/>
    <lineage>
        <taxon>Bacteria</taxon>
        <taxon>Pseudomonadati</taxon>
        <taxon>Pseudomonadota</taxon>
        <taxon>Betaproteobacteria</taxon>
        <taxon>Burkholderiales</taxon>
        <taxon>Comamonadaceae</taxon>
        <taxon>Variovorax</taxon>
    </lineage>
</organism>
<proteinExistence type="predicted"/>
<feature type="region of interest" description="Disordered" evidence="1">
    <location>
        <begin position="62"/>
        <end position="84"/>
    </location>
</feature>
<gene>
    <name evidence="2" type="ORF">WKW79_16040</name>
</gene>
<comment type="caution">
    <text evidence="2">The sequence shown here is derived from an EMBL/GenBank/DDBJ whole genome shotgun (WGS) entry which is preliminary data.</text>
</comment>
<feature type="region of interest" description="Disordered" evidence="1">
    <location>
        <begin position="157"/>
        <end position="210"/>
    </location>
</feature>
<protein>
    <submittedName>
        <fullName evidence="2">Uncharacterized protein</fullName>
    </submittedName>
</protein>
<accession>A0ABU8X8B7</accession>
<evidence type="ECO:0000313" key="2">
    <source>
        <dbReference type="EMBL" id="MEJ8856091.1"/>
    </source>
</evidence>
<reference evidence="2 3" key="1">
    <citation type="submission" date="2024-03" db="EMBL/GenBank/DDBJ databases">
        <title>Novel species of the genus Variovorax.</title>
        <authorList>
            <person name="Liu Q."/>
            <person name="Xin Y.-H."/>
        </authorList>
    </citation>
    <scope>NUCLEOTIDE SEQUENCE [LARGE SCALE GENOMIC DNA]</scope>
    <source>
        <strain evidence="2 3">KACC 18901</strain>
    </source>
</reference>
<sequence length="210" mass="21856">MSFEGGPTAVPPQTTASRAPARNVPPTAPLASAVRAAQAKAVAVATAVPAATVLADAPVKPVAPAAAAPSQPESTPRIEPTLAPPLAPMAAAPVKKAVSVVPVDWEEQLSKPPAPKPEPPLVVAAPVAVPAVAKPMRSLEEVRADLARLRASAKERHTLAPVKRDTHFEPTDFQDFVVPEPRPEPDSYAPTAYMGFTNLKPLPATPQRDD</sequence>
<name>A0ABU8X8B7_9BURK</name>
<feature type="region of interest" description="Disordered" evidence="1">
    <location>
        <begin position="1"/>
        <end position="26"/>
    </location>
</feature>
<dbReference type="EMBL" id="JBBKZS010000006">
    <property type="protein sequence ID" value="MEJ8856091.1"/>
    <property type="molecule type" value="Genomic_DNA"/>
</dbReference>